<comment type="caution">
    <text evidence="2">The sequence shown here is derived from an EMBL/GenBank/DDBJ whole genome shotgun (WGS) entry which is preliminary data.</text>
</comment>
<organism evidence="2 3">
    <name type="scientific">Phytophthora pseudosyringae</name>
    <dbReference type="NCBI Taxonomy" id="221518"/>
    <lineage>
        <taxon>Eukaryota</taxon>
        <taxon>Sar</taxon>
        <taxon>Stramenopiles</taxon>
        <taxon>Oomycota</taxon>
        <taxon>Peronosporomycetes</taxon>
        <taxon>Peronosporales</taxon>
        <taxon>Peronosporaceae</taxon>
        <taxon>Phytophthora</taxon>
    </lineage>
</organism>
<proteinExistence type="predicted"/>
<dbReference type="InterPro" id="IPR025733">
    <property type="entry name" value="PAPs_C"/>
</dbReference>
<evidence type="ECO:0000259" key="1">
    <source>
        <dbReference type="Pfam" id="PF14008"/>
    </source>
</evidence>
<dbReference type="OrthoDB" id="45007at2759"/>
<dbReference type="Pfam" id="PF14008">
    <property type="entry name" value="Metallophos_C"/>
    <property type="match status" value="1"/>
</dbReference>
<dbReference type="EMBL" id="JAGDFM010000138">
    <property type="protein sequence ID" value="KAG7384777.1"/>
    <property type="molecule type" value="Genomic_DNA"/>
</dbReference>
<sequence>MPIRNNTAALDGVSSDFKTYDNPQAPVYIVSGACGTVEGLDMTPDPNNATWNAASNYIDYGFSTLEANRSMLSWKFLNSSNQAVLDEFVMWKTAPLAEALPQ</sequence>
<accession>A0A8T1VU81</accession>
<keyword evidence="3" id="KW-1185">Reference proteome</keyword>
<name>A0A8T1VU81_9STRA</name>
<dbReference type="PANTHER" id="PTHR45867:SF10">
    <property type="entry name" value="PURPLE ACID PHOSPHATASE"/>
    <property type="match status" value="1"/>
</dbReference>
<dbReference type="Proteomes" id="UP000694044">
    <property type="component" value="Unassembled WGS sequence"/>
</dbReference>
<dbReference type="PROSITE" id="PS51257">
    <property type="entry name" value="PROKAR_LIPOPROTEIN"/>
    <property type="match status" value="1"/>
</dbReference>
<dbReference type="PANTHER" id="PTHR45867">
    <property type="entry name" value="PURPLE ACID PHOSPHATASE"/>
    <property type="match status" value="1"/>
</dbReference>
<reference evidence="2" key="1">
    <citation type="submission" date="2021-02" db="EMBL/GenBank/DDBJ databases">
        <authorList>
            <person name="Palmer J.M."/>
        </authorList>
    </citation>
    <scope>NUCLEOTIDE SEQUENCE</scope>
    <source>
        <strain evidence="2">SCRP734</strain>
    </source>
</reference>
<protein>
    <recommendedName>
        <fullName evidence="1">Purple acid phosphatase C-terminal domain-containing protein</fullName>
    </recommendedName>
</protein>
<gene>
    <name evidence="2" type="ORF">PHYPSEUDO_002230</name>
</gene>
<evidence type="ECO:0000313" key="3">
    <source>
        <dbReference type="Proteomes" id="UP000694044"/>
    </source>
</evidence>
<evidence type="ECO:0000313" key="2">
    <source>
        <dbReference type="EMBL" id="KAG7384777.1"/>
    </source>
</evidence>
<feature type="domain" description="Purple acid phosphatase C-terminal" evidence="1">
    <location>
        <begin position="25"/>
        <end position="87"/>
    </location>
</feature>
<dbReference type="AlphaFoldDB" id="A0A8T1VU81"/>